<proteinExistence type="predicted"/>
<dbReference type="GO" id="GO:0003677">
    <property type="term" value="F:DNA binding"/>
    <property type="evidence" value="ECO:0007669"/>
    <property type="project" value="InterPro"/>
</dbReference>
<accession>A0A1Q4V963</accession>
<dbReference type="InterPro" id="IPR010982">
    <property type="entry name" value="Lambda_DNA-bd_dom_sf"/>
</dbReference>
<keyword evidence="3" id="KW-1185">Reference proteome</keyword>
<organism evidence="2 3">
    <name type="scientific">Streptomyces uncialis</name>
    <dbReference type="NCBI Taxonomy" id="1048205"/>
    <lineage>
        <taxon>Bacteria</taxon>
        <taxon>Bacillati</taxon>
        <taxon>Actinomycetota</taxon>
        <taxon>Actinomycetes</taxon>
        <taxon>Kitasatosporales</taxon>
        <taxon>Streptomycetaceae</taxon>
        <taxon>Streptomyces</taxon>
    </lineage>
</organism>
<dbReference type="Pfam" id="PF19054">
    <property type="entry name" value="DUF5753"/>
    <property type="match status" value="1"/>
</dbReference>
<dbReference type="SUPFAM" id="SSF47413">
    <property type="entry name" value="lambda repressor-like DNA-binding domains"/>
    <property type="match status" value="1"/>
</dbReference>
<evidence type="ECO:0000313" key="2">
    <source>
        <dbReference type="EMBL" id="OKH94392.1"/>
    </source>
</evidence>
<sequence length="282" mass="30503">MPRPRSGPGVLHAVLATRLKWRREGAGVSAAQAAAELGSHAATVRRIEGAETSLDAGQVGTLLRFYGAGEAETAEFLAQLAEANAPQWWHPWRDVMDEWQQQTMAVETAASLIRVWDPALVPELLRTPAYAEALDRVRLPGSPEPARWRRAEFLAQRQARIAARKARIWALVPEAALRTRVGSPAVMAEQIEALRTAAGPPRGLRTIQVSPLAGPAHPLTGACALTLYRVDVEEIPDHVVRDSPVGPPGIWDDTLTVTAYRMLLDQACAAAPGPETPLPTTL</sequence>
<dbReference type="SMART" id="SM00530">
    <property type="entry name" value="HTH_XRE"/>
    <property type="match status" value="1"/>
</dbReference>
<dbReference type="STRING" id="1048205.AB852_08735"/>
<reference evidence="2 3" key="1">
    <citation type="submission" date="2015-06" db="EMBL/GenBank/DDBJ databases">
        <title>Cloning and characterization of the uncialamcin biosynthetic gene cluster.</title>
        <authorList>
            <person name="Yan X."/>
            <person name="Huang T."/>
            <person name="Ge H."/>
            <person name="Shen B."/>
        </authorList>
    </citation>
    <scope>NUCLEOTIDE SEQUENCE [LARGE SCALE GENOMIC DNA]</scope>
    <source>
        <strain evidence="2 3">DCA2648</strain>
    </source>
</reference>
<name>A0A1Q4V963_9ACTN</name>
<evidence type="ECO:0000313" key="3">
    <source>
        <dbReference type="Proteomes" id="UP000186455"/>
    </source>
</evidence>
<comment type="caution">
    <text evidence="2">The sequence shown here is derived from an EMBL/GenBank/DDBJ whole genome shotgun (WGS) entry which is preliminary data.</text>
</comment>
<dbReference type="RefSeq" id="WP_073785834.1">
    <property type="nucleotide sequence ID" value="NZ_LFBV01000002.1"/>
</dbReference>
<dbReference type="InterPro" id="IPR043917">
    <property type="entry name" value="DUF5753"/>
</dbReference>
<dbReference type="EMBL" id="LFBV01000002">
    <property type="protein sequence ID" value="OKH94392.1"/>
    <property type="molecule type" value="Genomic_DNA"/>
</dbReference>
<evidence type="ECO:0000259" key="1">
    <source>
        <dbReference type="SMART" id="SM00530"/>
    </source>
</evidence>
<dbReference type="AlphaFoldDB" id="A0A1Q4V963"/>
<feature type="domain" description="HTH cro/C1-type" evidence="1">
    <location>
        <begin position="18"/>
        <end position="73"/>
    </location>
</feature>
<dbReference type="Proteomes" id="UP000186455">
    <property type="component" value="Unassembled WGS sequence"/>
</dbReference>
<dbReference type="InterPro" id="IPR001387">
    <property type="entry name" value="Cro/C1-type_HTH"/>
</dbReference>
<dbReference type="Pfam" id="PF13560">
    <property type="entry name" value="HTH_31"/>
    <property type="match status" value="1"/>
</dbReference>
<gene>
    <name evidence="2" type="ORF">AB852_08735</name>
</gene>
<protein>
    <recommendedName>
        <fullName evidence="1">HTH cro/C1-type domain-containing protein</fullName>
    </recommendedName>
</protein>